<dbReference type="Proteomes" id="UP001293254">
    <property type="component" value="Unassembled WGS sequence"/>
</dbReference>
<feature type="compositionally biased region" description="Polar residues" evidence="5">
    <location>
        <begin position="181"/>
        <end position="205"/>
    </location>
</feature>
<keyword evidence="3" id="KW-0804">Transcription</keyword>
<dbReference type="SUPFAM" id="SSF101941">
    <property type="entry name" value="NAC domain"/>
    <property type="match status" value="1"/>
</dbReference>
<evidence type="ECO:0000256" key="2">
    <source>
        <dbReference type="ARBA" id="ARBA00023125"/>
    </source>
</evidence>
<evidence type="ECO:0000256" key="4">
    <source>
        <dbReference type="ARBA" id="ARBA00023242"/>
    </source>
</evidence>
<dbReference type="GO" id="GO:0006355">
    <property type="term" value="P:regulation of DNA-templated transcription"/>
    <property type="evidence" value="ECO:0007669"/>
    <property type="project" value="InterPro"/>
</dbReference>
<evidence type="ECO:0000313" key="7">
    <source>
        <dbReference type="EMBL" id="KAK4432967.1"/>
    </source>
</evidence>
<accession>A0AAE1YMY8</accession>
<dbReference type="GO" id="GO:0048731">
    <property type="term" value="P:system development"/>
    <property type="evidence" value="ECO:0007669"/>
    <property type="project" value="TreeGrafter"/>
</dbReference>
<dbReference type="PANTHER" id="PTHR31719">
    <property type="entry name" value="NAC TRANSCRIPTION FACTOR 56"/>
    <property type="match status" value="1"/>
</dbReference>
<dbReference type="Pfam" id="PF02365">
    <property type="entry name" value="NAM"/>
    <property type="match status" value="1"/>
</dbReference>
<name>A0AAE1YMY8_9LAMI</name>
<keyword evidence="4" id="KW-0539">Nucleus</keyword>
<proteinExistence type="predicted"/>
<reference evidence="7" key="2">
    <citation type="journal article" date="2024" name="Plant">
        <title>Genomic evolution and insights into agronomic trait innovations of Sesamum species.</title>
        <authorList>
            <person name="Miao H."/>
            <person name="Wang L."/>
            <person name="Qu L."/>
            <person name="Liu H."/>
            <person name="Sun Y."/>
            <person name="Le M."/>
            <person name="Wang Q."/>
            <person name="Wei S."/>
            <person name="Zheng Y."/>
            <person name="Lin W."/>
            <person name="Duan Y."/>
            <person name="Cao H."/>
            <person name="Xiong S."/>
            <person name="Wang X."/>
            <person name="Wei L."/>
            <person name="Li C."/>
            <person name="Ma Q."/>
            <person name="Ju M."/>
            <person name="Zhao R."/>
            <person name="Li G."/>
            <person name="Mu C."/>
            <person name="Tian Q."/>
            <person name="Mei H."/>
            <person name="Zhang T."/>
            <person name="Gao T."/>
            <person name="Zhang H."/>
        </authorList>
    </citation>
    <scope>NUCLEOTIDE SEQUENCE</scope>
    <source>
        <strain evidence="7">3651</strain>
    </source>
</reference>
<feature type="region of interest" description="Disordered" evidence="5">
    <location>
        <begin position="176"/>
        <end position="231"/>
    </location>
</feature>
<comment type="caution">
    <text evidence="7">The sequence shown here is derived from an EMBL/GenBank/DDBJ whole genome shotgun (WGS) entry which is preliminary data.</text>
</comment>
<evidence type="ECO:0000256" key="5">
    <source>
        <dbReference type="SAM" id="MobiDB-lite"/>
    </source>
</evidence>
<dbReference type="AlphaFoldDB" id="A0AAE1YMY8"/>
<reference evidence="7" key="1">
    <citation type="submission" date="2020-06" db="EMBL/GenBank/DDBJ databases">
        <authorList>
            <person name="Li T."/>
            <person name="Hu X."/>
            <person name="Zhang T."/>
            <person name="Song X."/>
            <person name="Zhang H."/>
            <person name="Dai N."/>
            <person name="Sheng W."/>
            <person name="Hou X."/>
            <person name="Wei L."/>
        </authorList>
    </citation>
    <scope>NUCLEOTIDE SEQUENCE</scope>
    <source>
        <strain evidence="7">3651</strain>
        <tissue evidence="7">Leaf</tissue>
    </source>
</reference>
<dbReference type="InterPro" id="IPR036093">
    <property type="entry name" value="NAC_dom_sf"/>
</dbReference>
<dbReference type="PANTHER" id="PTHR31719:SF164">
    <property type="entry name" value="NAC DOMAIN-CONTAINING PROTEIN"/>
    <property type="match status" value="1"/>
</dbReference>
<evidence type="ECO:0000256" key="1">
    <source>
        <dbReference type="ARBA" id="ARBA00023015"/>
    </source>
</evidence>
<evidence type="ECO:0000259" key="6">
    <source>
        <dbReference type="PROSITE" id="PS51005"/>
    </source>
</evidence>
<dbReference type="Gene3D" id="2.170.150.80">
    <property type="entry name" value="NAC domain"/>
    <property type="match status" value="1"/>
</dbReference>
<protein>
    <submittedName>
        <fullName evidence="7">NAC domain-containing protein 60</fullName>
    </submittedName>
</protein>
<sequence length="387" mass="43201">MKTETLILPPGFHFTPTDEELITFYLSRKAMGLEMQWKPLLEKTIYGENADPWDVFSDVEWDTCVNGAEGKECKKVKSVVYVFTKLSKVNGKTRIARSAGCGTWDGQTGARKIYNNSGQLIGQMKMFTFTVKNPPSDGTKQRDHHWIMHEYSLAGVSLNSELPYKDYVMCRITRSSKEKSPQQSISRSVTEECSSSCGENPLMSNDNKKRSAADLEPQEVASQKKQKVDSMSLLEWRSTHVGSSGDDDNFAWTPDSGYANTAPLQQLPMPVDNFAWTPDSGYANTPPLQQLRMPVDNFAWTPDSGYANTPPLQQLPMPVDDQPADHGRECSYHEDDKSWLDILLECENGDIGSLLDSNLDDDDELGTLIDLVSSLQCPDVSLSANTQ</sequence>
<evidence type="ECO:0000256" key="3">
    <source>
        <dbReference type="ARBA" id="ARBA00023163"/>
    </source>
</evidence>
<dbReference type="GO" id="GO:0003677">
    <property type="term" value="F:DNA binding"/>
    <property type="evidence" value="ECO:0007669"/>
    <property type="project" value="UniProtKB-KW"/>
</dbReference>
<dbReference type="EMBL" id="JACGWO010000003">
    <property type="protein sequence ID" value="KAK4432967.1"/>
    <property type="molecule type" value="Genomic_DNA"/>
</dbReference>
<keyword evidence="1" id="KW-0805">Transcription regulation</keyword>
<evidence type="ECO:0000313" key="8">
    <source>
        <dbReference type="Proteomes" id="UP001293254"/>
    </source>
</evidence>
<gene>
    <name evidence="7" type="ORF">Salat_1058900</name>
</gene>
<feature type="domain" description="NAC" evidence="6">
    <location>
        <begin position="8"/>
        <end position="175"/>
    </location>
</feature>
<keyword evidence="2" id="KW-0238">DNA-binding</keyword>
<dbReference type="PROSITE" id="PS51005">
    <property type="entry name" value="NAC"/>
    <property type="match status" value="1"/>
</dbReference>
<dbReference type="InterPro" id="IPR003441">
    <property type="entry name" value="NAC-dom"/>
</dbReference>
<keyword evidence="8" id="KW-1185">Reference proteome</keyword>
<organism evidence="7 8">
    <name type="scientific">Sesamum alatum</name>
    <dbReference type="NCBI Taxonomy" id="300844"/>
    <lineage>
        <taxon>Eukaryota</taxon>
        <taxon>Viridiplantae</taxon>
        <taxon>Streptophyta</taxon>
        <taxon>Embryophyta</taxon>
        <taxon>Tracheophyta</taxon>
        <taxon>Spermatophyta</taxon>
        <taxon>Magnoliopsida</taxon>
        <taxon>eudicotyledons</taxon>
        <taxon>Gunneridae</taxon>
        <taxon>Pentapetalae</taxon>
        <taxon>asterids</taxon>
        <taxon>lamiids</taxon>
        <taxon>Lamiales</taxon>
        <taxon>Pedaliaceae</taxon>
        <taxon>Sesamum</taxon>
    </lineage>
</organism>